<feature type="compositionally biased region" description="Low complexity" evidence="9">
    <location>
        <begin position="137"/>
        <end position="188"/>
    </location>
</feature>
<evidence type="ECO:0000256" key="6">
    <source>
        <dbReference type="ARBA" id="ARBA00023125"/>
    </source>
</evidence>
<evidence type="ECO:0000256" key="1">
    <source>
        <dbReference type="ARBA" id="ARBA00004123"/>
    </source>
</evidence>
<evidence type="ECO:0000256" key="7">
    <source>
        <dbReference type="ARBA" id="ARBA00023163"/>
    </source>
</evidence>
<keyword evidence="11" id="KW-1185">Reference proteome</keyword>
<keyword evidence="4" id="KW-0677">Repeat</keyword>
<feature type="region of interest" description="Disordered" evidence="9">
    <location>
        <begin position="101"/>
        <end position="188"/>
    </location>
</feature>
<keyword evidence="8" id="KW-0539">Nucleus</keyword>
<organism evidence="10 11">
    <name type="scientific">Cinara cedri</name>
    <dbReference type="NCBI Taxonomy" id="506608"/>
    <lineage>
        <taxon>Eukaryota</taxon>
        <taxon>Metazoa</taxon>
        <taxon>Ecdysozoa</taxon>
        <taxon>Arthropoda</taxon>
        <taxon>Hexapoda</taxon>
        <taxon>Insecta</taxon>
        <taxon>Pterygota</taxon>
        <taxon>Neoptera</taxon>
        <taxon>Paraneoptera</taxon>
        <taxon>Hemiptera</taxon>
        <taxon>Sternorrhyncha</taxon>
        <taxon>Aphidomorpha</taxon>
        <taxon>Aphidoidea</taxon>
        <taxon>Aphididae</taxon>
        <taxon>Lachninae</taxon>
        <taxon>Cinara</taxon>
    </lineage>
</organism>
<dbReference type="InterPro" id="IPR000684">
    <property type="entry name" value="RNA_pol_II_repeat_euk"/>
</dbReference>
<keyword evidence="3" id="KW-0479">Metal-binding</keyword>
<dbReference type="Proteomes" id="UP000325440">
    <property type="component" value="Unassembled WGS sequence"/>
</dbReference>
<keyword evidence="6" id="KW-0238">DNA-binding</keyword>
<proteinExistence type="predicted"/>
<reference evidence="10 11" key="1">
    <citation type="submission" date="2019-08" db="EMBL/GenBank/DDBJ databases">
        <authorList>
            <person name="Alioto T."/>
            <person name="Alioto T."/>
            <person name="Gomez Garrido J."/>
        </authorList>
    </citation>
    <scope>NUCLEOTIDE SEQUENCE [LARGE SCALE GENOMIC DNA]</scope>
</reference>
<feature type="region of interest" description="Disordered" evidence="9">
    <location>
        <begin position="1"/>
        <end position="28"/>
    </location>
</feature>
<comment type="subcellular location">
    <subcellularLocation>
        <location evidence="1">Nucleus</location>
    </subcellularLocation>
</comment>
<evidence type="ECO:0000256" key="5">
    <source>
        <dbReference type="ARBA" id="ARBA00022833"/>
    </source>
</evidence>
<gene>
    <name evidence="10" type="ORF">CINCED_3A014011</name>
</gene>
<feature type="compositionally biased region" description="Low complexity" evidence="9">
    <location>
        <begin position="107"/>
        <end position="120"/>
    </location>
</feature>
<feature type="compositionally biased region" description="Polar residues" evidence="9">
    <location>
        <begin position="13"/>
        <end position="24"/>
    </location>
</feature>
<evidence type="ECO:0000256" key="8">
    <source>
        <dbReference type="ARBA" id="ARBA00023242"/>
    </source>
</evidence>
<dbReference type="GO" id="GO:0046872">
    <property type="term" value="F:metal ion binding"/>
    <property type="evidence" value="ECO:0007669"/>
    <property type="project" value="UniProtKB-KW"/>
</dbReference>
<dbReference type="AlphaFoldDB" id="A0A5E4NDB8"/>
<dbReference type="GO" id="GO:0003677">
    <property type="term" value="F:DNA binding"/>
    <property type="evidence" value="ECO:0007669"/>
    <property type="project" value="UniProtKB-KW"/>
</dbReference>
<evidence type="ECO:0000313" key="10">
    <source>
        <dbReference type="EMBL" id="VVC41126.1"/>
    </source>
</evidence>
<name>A0A5E4NDB8_9HEMI</name>
<accession>A0A5E4NDB8</accession>
<dbReference type="EMBL" id="CABPRJ010001912">
    <property type="protein sequence ID" value="VVC41126.1"/>
    <property type="molecule type" value="Genomic_DNA"/>
</dbReference>
<keyword evidence="2" id="KW-0597">Phosphoprotein</keyword>
<evidence type="ECO:0000256" key="9">
    <source>
        <dbReference type="SAM" id="MobiDB-lite"/>
    </source>
</evidence>
<sequence>METIRLNKRTNEEGSSTEFGNRNTVGGEPLVASRFGELSECSGTNDSIRKKRRLSLSSPDSANLQKFKSNNPCAEKLPRNCFDFPDNDAFGNYPHFDSTLPPMSRGDPPSLLNNPLSPFNDDNDDHDGINSSMPQWFSMPSSPNEYSSFSPSYNYLTSPSYSPTSPSYSPTSPSYSPTSPSYSPTSPS</sequence>
<protein>
    <submittedName>
        <fullName evidence="10">RNA polymerase II, heptapeptide repeat, eukaryotic</fullName>
    </submittedName>
</protein>
<keyword evidence="7" id="KW-0804">Transcription</keyword>
<evidence type="ECO:0000256" key="4">
    <source>
        <dbReference type="ARBA" id="ARBA00022737"/>
    </source>
</evidence>
<dbReference type="GO" id="GO:0005634">
    <property type="term" value="C:nucleus"/>
    <property type="evidence" value="ECO:0007669"/>
    <property type="project" value="UniProtKB-SubCell"/>
</dbReference>
<evidence type="ECO:0000256" key="2">
    <source>
        <dbReference type="ARBA" id="ARBA00022553"/>
    </source>
</evidence>
<keyword evidence="5" id="KW-0862">Zinc</keyword>
<evidence type="ECO:0000313" key="11">
    <source>
        <dbReference type="Proteomes" id="UP000325440"/>
    </source>
</evidence>
<dbReference type="PROSITE" id="PS00115">
    <property type="entry name" value="RNA_POL_II_REPEAT"/>
    <property type="match status" value="4"/>
</dbReference>
<dbReference type="GO" id="GO:0006366">
    <property type="term" value="P:transcription by RNA polymerase II"/>
    <property type="evidence" value="ECO:0007669"/>
    <property type="project" value="InterPro"/>
</dbReference>
<feature type="region of interest" description="Disordered" evidence="9">
    <location>
        <begin position="41"/>
        <end position="67"/>
    </location>
</feature>
<evidence type="ECO:0000256" key="3">
    <source>
        <dbReference type="ARBA" id="ARBA00022723"/>
    </source>
</evidence>